<evidence type="ECO:0000256" key="1">
    <source>
        <dbReference type="SAM" id="MobiDB-lite"/>
    </source>
</evidence>
<dbReference type="InParanoid" id="A0A7M7G3D4"/>
<reference evidence="3" key="2">
    <citation type="submission" date="2021-01" db="UniProtKB">
        <authorList>
            <consortium name="EnsemblMetazoa"/>
        </authorList>
    </citation>
    <scope>IDENTIFICATION</scope>
</reference>
<dbReference type="OrthoDB" id="10364482at2759"/>
<feature type="region of interest" description="Disordered" evidence="1">
    <location>
        <begin position="99"/>
        <end position="152"/>
    </location>
</feature>
<organism evidence="3 4">
    <name type="scientific">Strongylocentrotus purpuratus</name>
    <name type="common">Purple sea urchin</name>
    <dbReference type="NCBI Taxonomy" id="7668"/>
    <lineage>
        <taxon>Eukaryota</taxon>
        <taxon>Metazoa</taxon>
        <taxon>Echinodermata</taxon>
        <taxon>Eleutherozoa</taxon>
        <taxon>Echinozoa</taxon>
        <taxon>Echinoidea</taxon>
        <taxon>Euechinoidea</taxon>
        <taxon>Echinacea</taxon>
        <taxon>Camarodonta</taxon>
        <taxon>Echinidea</taxon>
        <taxon>Strongylocentrotidae</taxon>
        <taxon>Strongylocentrotus</taxon>
    </lineage>
</organism>
<feature type="transmembrane region" description="Helical" evidence="2">
    <location>
        <begin position="62"/>
        <end position="81"/>
    </location>
</feature>
<protein>
    <submittedName>
        <fullName evidence="3">Uncharacterized protein</fullName>
    </submittedName>
</protein>
<dbReference type="OMA" id="YGREIMT"/>
<keyword evidence="4" id="KW-1185">Reference proteome</keyword>
<sequence>MDTDTDTIGEGSPLPVSSPIHAASQESTLPVDSDSKSIMDLLIGIKMAVEDLCASEVLEVRLCCWLICCLVILWLCIVLAWQTYGREIMTVLAGQDKLNRSGSVSRESSRQNSAEDAYLVTEPPESKSEKWQEQPGRPLESSVSAPHHPKTD</sequence>
<proteinExistence type="predicted"/>
<keyword evidence="2" id="KW-0472">Membrane</keyword>
<dbReference type="GeneID" id="753871"/>
<name>A0A7M7G3D4_STRPU</name>
<accession>A0A7M7G3D4</accession>
<keyword evidence="2" id="KW-1133">Transmembrane helix</keyword>
<dbReference type="KEGG" id="spu:753871"/>
<evidence type="ECO:0000256" key="2">
    <source>
        <dbReference type="SAM" id="Phobius"/>
    </source>
</evidence>
<evidence type="ECO:0000313" key="4">
    <source>
        <dbReference type="Proteomes" id="UP000007110"/>
    </source>
</evidence>
<dbReference type="AlphaFoldDB" id="A0A7M7G3D4"/>
<evidence type="ECO:0000313" key="3">
    <source>
        <dbReference type="EnsemblMetazoa" id="XP_001176662"/>
    </source>
</evidence>
<dbReference type="EnsemblMetazoa" id="XM_001176662">
    <property type="protein sequence ID" value="XP_001176662"/>
    <property type="gene ID" value="LOC753871"/>
</dbReference>
<reference evidence="4" key="1">
    <citation type="submission" date="2015-02" db="EMBL/GenBank/DDBJ databases">
        <title>Genome sequencing for Strongylocentrotus purpuratus.</title>
        <authorList>
            <person name="Murali S."/>
            <person name="Liu Y."/>
            <person name="Vee V."/>
            <person name="English A."/>
            <person name="Wang M."/>
            <person name="Skinner E."/>
            <person name="Han Y."/>
            <person name="Muzny D.M."/>
            <person name="Worley K.C."/>
            <person name="Gibbs R.A."/>
        </authorList>
    </citation>
    <scope>NUCLEOTIDE SEQUENCE</scope>
</reference>
<dbReference type="RefSeq" id="XP_001176662.1">
    <property type="nucleotide sequence ID" value="XM_001176662.4"/>
</dbReference>
<feature type="compositionally biased region" description="Polar residues" evidence="1">
    <location>
        <begin position="100"/>
        <end position="114"/>
    </location>
</feature>
<keyword evidence="2" id="KW-0812">Transmembrane</keyword>
<dbReference type="Proteomes" id="UP000007110">
    <property type="component" value="Unassembled WGS sequence"/>
</dbReference>